<keyword evidence="2" id="KW-1185">Reference proteome</keyword>
<organism evidence="1 2">
    <name type="scientific">Candidatus Methylacidithermus pantelleriae</name>
    <dbReference type="NCBI Taxonomy" id="2744239"/>
    <lineage>
        <taxon>Bacteria</taxon>
        <taxon>Pseudomonadati</taxon>
        <taxon>Verrucomicrobiota</taxon>
        <taxon>Methylacidiphilae</taxon>
        <taxon>Methylacidiphilales</taxon>
        <taxon>Methylacidiphilaceae</taxon>
        <taxon>Candidatus Methylacidithermus</taxon>
    </lineage>
</organism>
<name>A0A8J2BM27_9BACT</name>
<accession>A0A8J2BM27</accession>
<sequence length="91" mass="9962">MPRRPDRFRCLLKVLAAISGRLENAQARVGRGPRTSPWLKPEACAAPFSVPGRLVRMPKVAGESWDTYALVLKAPRESPAASVLSRKIHGS</sequence>
<reference evidence="1" key="1">
    <citation type="submission" date="2021-02" db="EMBL/GenBank/DDBJ databases">
        <authorList>
            <person name="Cremers G."/>
            <person name="Picone N."/>
        </authorList>
    </citation>
    <scope>NUCLEOTIDE SEQUENCE</scope>
    <source>
        <strain evidence="1">PQ17</strain>
    </source>
</reference>
<dbReference type="EMBL" id="CAJNOB010000034">
    <property type="protein sequence ID" value="CAF0700898.1"/>
    <property type="molecule type" value="Genomic_DNA"/>
</dbReference>
<protein>
    <submittedName>
        <fullName evidence="1">Uncharacterized protein</fullName>
    </submittedName>
</protein>
<gene>
    <name evidence="1" type="ORF">MPNT_40070</name>
</gene>
<evidence type="ECO:0000313" key="1">
    <source>
        <dbReference type="EMBL" id="CAF0700898.1"/>
    </source>
</evidence>
<dbReference type="Proteomes" id="UP000663859">
    <property type="component" value="Unassembled WGS sequence"/>
</dbReference>
<comment type="caution">
    <text evidence="1">The sequence shown here is derived from an EMBL/GenBank/DDBJ whole genome shotgun (WGS) entry which is preliminary data.</text>
</comment>
<evidence type="ECO:0000313" key="2">
    <source>
        <dbReference type="Proteomes" id="UP000663859"/>
    </source>
</evidence>
<dbReference type="AlphaFoldDB" id="A0A8J2BM27"/>
<proteinExistence type="predicted"/>